<organism evidence="9 10">
    <name type="scientific">Persicitalea jodogahamensis</name>
    <dbReference type="NCBI Taxonomy" id="402147"/>
    <lineage>
        <taxon>Bacteria</taxon>
        <taxon>Pseudomonadati</taxon>
        <taxon>Bacteroidota</taxon>
        <taxon>Cytophagia</taxon>
        <taxon>Cytophagales</taxon>
        <taxon>Spirosomataceae</taxon>
        <taxon>Persicitalea</taxon>
    </lineage>
</organism>
<evidence type="ECO:0000256" key="4">
    <source>
        <dbReference type="ARBA" id="ARBA00022989"/>
    </source>
</evidence>
<dbReference type="InterPro" id="IPR038766">
    <property type="entry name" value="Membrane_comp_ABC_pdt"/>
</dbReference>
<feature type="domain" description="MacB-like periplasmic core" evidence="8">
    <location>
        <begin position="14"/>
        <end position="218"/>
    </location>
</feature>
<keyword evidence="2" id="KW-1003">Cell membrane</keyword>
<evidence type="ECO:0000256" key="3">
    <source>
        <dbReference type="ARBA" id="ARBA00022692"/>
    </source>
</evidence>
<feature type="domain" description="ABC3 transporter permease C-terminal" evidence="7">
    <location>
        <begin position="251"/>
        <end position="370"/>
    </location>
</feature>
<dbReference type="InterPro" id="IPR003838">
    <property type="entry name" value="ABC3_permease_C"/>
</dbReference>
<sequence length="833" mass="91442">MAWRDSRRSRSRLLLFISSVILGIAALVAIYSLGDNLRQNIDTQAAALLGADLEISGNQPASPKIKPLLDSLGEDRSEERRFASMVYFPKGGGSRLAQVRALEGSYPYYGELETVPVSAGRSFRDSRHALVDQTLMLQYDAKVGDSVKVGEVTFLIAGTLLKAPGQTGVSATVAPAVYIPLRYLAQTGLEEKGSRINYLYFFKYPPKTDVERIAKGLESRLDLEDLDSKTVESQKESTGRSFEDLTQFLGLVGFIALLLGCVGVASAVHIYIREKLNSIALLRCLGVKSSQAFVIYLIQIVGVGFLGSVIGAALGAVIQQFLPLVLKDFLPFALITEISWSAIGQGVLLGTIISILFALLPLISVRNIAPLRVLRASFESAPASRDPLRWLVYGLILAFVFLFTYLQTDSWLDALVFTVSILGAFLLLLAMASLLIWLVRRFFPSSWSYVWRQALANLHRPNNQTSILIVSIGLGTAFICTLILVQSLLLKRVTLSTSGNQPNIVLFDIQSDQRDAVLDLAESQGLPIIQSVPVVNMRLEKVNDVTPAIAQKDTSNRVSRRIFGREYRVSYRDTLTEFEELKRGRWEGTAPANGPVPISMEEGFAERNGVKVGDTLTFNVQGALLTTVIGSLREVDWNGVRTSFLVLFPKGVLEEAPQFHVLLTRVPSSEGSANFQRAVVQRFPNISIIDLGLVLKVLDELLEKIGFVIRFMAGFSILTGLIVLISSVLISKYQRLQESVLLRTLGASRKQIFSITALEYFFLGALAAATGIILALAGSWGLAKFTFKVDFEPQFLPLLLVFLSVSGLTVLIGLVNSRGILSRSPLEVLRQEA</sequence>
<keyword evidence="3 6" id="KW-0812">Transmembrane</keyword>
<keyword evidence="4 6" id="KW-1133">Transmembrane helix</keyword>
<evidence type="ECO:0000313" key="10">
    <source>
        <dbReference type="Proteomes" id="UP000598271"/>
    </source>
</evidence>
<dbReference type="GO" id="GO:0005886">
    <property type="term" value="C:plasma membrane"/>
    <property type="evidence" value="ECO:0007669"/>
    <property type="project" value="UniProtKB-SubCell"/>
</dbReference>
<feature type="transmembrane region" description="Helical" evidence="6">
    <location>
        <begin position="752"/>
        <end position="783"/>
    </location>
</feature>
<evidence type="ECO:0000256" key="6">
    <source>
        <dbReference type="SAM" id="Phobius"/>
    </source>
</evidence>
<feature type="transmembrane region" description="Helical" evidence="6">
    <location>
        <begin position="414"/>
        <end position="439"/>
    </location>
</feature>
<evidence type="ECO:0000256" key="1">
    <source>
        <dbReference type="ARBA" id="ARBA00004651"/>
    </source>
</evidence>
<reference evidence="9 10" key="1">
    <citation type="journal article" date="2014" name="Int. J. Syst. Evol. Microbiol.">
        <title>Complete genome sequence of Corynebacterium casei LMG S-19264T (=DSM 44701T), isolated from a smear-ripened cheese.</title>
        <authorList>
            <consortium name="US DOE Joint Genome Institute (JGI-PGF)"/>
            <person name="Walter F."/>
            <person name="Albersmeier A."/>
            <person name="Kalinowski J."/>
            <person name="Ruckert C."/>
        </authorList>
    </citation>
    <scope>NUCLEOTIDE SEQUENCE [LARGE SCALE GENOMIC DNA]</scope>
    <source>
        <strain evidence="9 10">KCTC 12866</strain>
    </source>
</reference>
<evidence type="ECO:0000313" key="9">
    <source>
        <dbReference type="EMBL" id="GHB53761.1"/>
    </source>
</evidence>
<dbReference type="Proteomes" id="UP000598271">
    <property type="component" value="Unassembled WGS sequence"/>
</dbReference>
<feature type="transmembrane region" description="Helical" evidence="6">
    <location>
        <begin position="12"/>
        <end position="34"/>
    </location>
</feature>
<feature type="transmembrane region" description="Helical" evidence="6">
    <location>
        <begin position="293"/>
        <end position="322"/>
    </location>
</feature>
<feature type="transmembrane region" description="Helical" evidence="6">
    <location>
        <begin position="795"/>
        <end position="815"/>
    </location>
</feature>
<feature type="transmembrane region" description="Helical" evidence="6">
    <location>
        <begin position="390"/>
        <end position="408"/>
    </location>
</feature>
<evidence type="ECO:0000256" key="2">
    <source>
        <dbReference type="ARBA" id="ARBA00022475"/>
    </source>
</evidence>
<gene>
    <name evidence="9" type="ORF">GCM10007390_03290</name>
</gene>
<dbReference type="PANTHER" id="PTHR30287">
    <property type="entry name" value="MEMBRANE COMPONENT OF PREDICTED ABC SUPERFAMILY METABOLITE UPTAKE TRANSPORTER"/>
    <property type="match status" value="1"/>
</dbReference>
<evidence type="ECO:0000259" key="7">
    <source>
        <dbReference type="Pfam" id="PF02687"/>
    </source>
</evidence>
<evidence type="ECO:0000259" key="8">
    <source>
        <dbReference type="Pfam" id="PF12704"/>
    </source>
</evidence>
<feature type="transmembrane region" description="Helical" evidence="6">
    <location>
        <begin position="707"/>
        <end position="731"/>
    </location>
</feature>
<dbReference type="InterPro" id="IPR025857">
    <property type="entry name" value="MacB_PCD"/>
</dbReference>
<dbReference type="PANTHER" id="PTHR30287:SF1">
    <property type="entry name" value="INNER MEMBRANE PROTEIN"/>
    <property type="match status" value="1"/>
</dbReference>
<keyword evidence="5 6" id="KW-0472">Membrane</keyword>
<dbReference type="EMBL" id="BMXF01000001">
    <property type="protein sequence ID" value="GHB53761.1"/>
    <property type="molecule type" value="Genomic_DNA"/>
</dbReference>
<feature type="transmembrane region" description="Helical" evidence="6">
    <location>
        <begin position="248"/>
        <end position="272"/>
    </location>
</feature>
<feature type="transmembrane region" description="Helical" evidence="6">
    <location>
        <begin position="342"/>
        <end position="369"/>
    </location>
</feature>
<proteinExistence type="predicted"/>
<keyword evidence="10" id="KW-1185">Reference proteome</keyword>
<comment type="caution">
    <text evidence="9">The sequence shown here is derived from an EMBL/GenBank/DDBJ whole genome shotgun (WGS) entry which is preliminary data.</text>
</comment>
<feature type="transmembrane region" description="Helical" evidence="6">
    <location>
        <begin position="467"/>
        <end position="490"/>
    </location>
</feature>
<dbReference type="AlphaFoldDB" id="A0A8J3D4S8"/>
<comment type="subcellular location">
    <subcellularLocation>
        <location evidence="1">Cell membrane</location>
        <topology evidence="1">Multi-pass membrane protein</topology>
    </subcellularLocation>
</comment>
<dbReference type="Pfam" id="PF12704">
    <property type="entry name" value="MacB_PCD"/>
    <property type="match status" value="1"/>
</dbReference>
<name>A0A8J3D4S8_9BACT</name>
<protein>
    <submittedName>
        <fullName evidence="9">Permease</fullName>
    </submittedName>
</protein>
<feature type="domain" description="ABC3 transporter permease C-terminal" evidence="7">
    <location>
        <begin position="711"/>
        <end position="825"/>
    </location>
</feature>
<evidence type="ECO:0000256" key="5">
    <source>
        <dbReference type="ARBA" id="ARBA00023136"/>
    </source>
</evidence>
<accession>A0A8J3D4S8</accession>
<dbReference type="Pfam" id="PF02687">
    <property type="entry name" value="FtsX"/>
    <property type="match status" value="2"/>
</dbReference>